<name>A0A0A6PXS2_CLOBU</name>
<feature type="binding site" evidence="5">
    <location>
        <position position="163"/>
    </location>
    <ligand>
        <name>molybdate</name>
        <dbReference type="ChEBI" id="CHEBI:36264"/>
    </ligand>
</feature>
<organism evidence="6 7">
    <name type="scientific">Clostridium butyricum</name>
    <dbReference type="NCBI Taxonomy" id="1492"/>
    <lineage>
        <taxon>Bacteria</taxon>
        <taxon>Bacillati</taxon>
        <taxon>Bacillota</taxon>
        <taxon>Clostridia</taxon>
        <taxon>Eubacteriales</taxon>
        <taxon>Clostridiaceae</taxon>
        <taxon>Clostridium</taxon>
    </lineage>
</organism>
<dbReference type="InterPro" id="IPR005950">
    <property type="entry name" value="ModA"/>
</dbReference>
<dbReference type="GO" id="GO:0030973">
    <property type="term" value="F:molybdate ion binding"/>
    <property type="evidence" value="ECO:0007669"/>
    <property type="project" value="UniProtKB-ARBA"/>
</dbReference>
<dbReference type="PIRSF" id="PIRSF004846">
    <property type="entry name" value="ModA"/>
    <property type="match status" value="1"/>
</dbReference>
<comment type="caution">
    <text evidence="6">The sequence shown here is derived from an EMBL/GenBank/DDBJ whole genome shotgun (WGS) entry which is preliminary data.</text>
</comment>
<evidence type="ECO:0000256" key="1">
    <source>
        <dbReference type="ARBA" id="ARBA00009175"/>
    </source>
</evidence>
<dbReference type="InterPro" id="IPR050682">
    <property type="entry name" value="ModA/WtpA"/>
</dbReference>
<comment type="similarity">
    <text evidence="1">Belongs to the bacterial solute-binding protein ModA family.</text>
</comment>
<evidence type="ECO:0000256" key="2">
    <source>
        <dbReference type="ARBA" id="ARBA00022505"/>
    </source>
</evidence>
<dbReference type="GO" id="GO:0046872">
    <property type="term" value="F:metal ion binding"/>
    <property type="evidence" value="ECO:0007669"/>
    <property type="project" value="UniProtKB-KW"/>
</dbReference>
<dbReference type="CDD" id="cd13537">
    <property type="entry name" value="PBP2_YvgL_like"/>
    <property type="match status" value="1"/>
</dbReference>
<dbReference type="Proteomes" id="UP000238081">
    <property type="component" value="Unassembled WGS sequence"/>
</dbReference>
<sequence>MKRIKTILSTLVICTLGLSIIGCMNSKNNGENPASETNQTNDKSNVELIISAAASLKEAMADIETEYNSSNPEVKLTFNFGSSGSLQKQIEQGAPCDLFISAGQSQMKSLDEENLLLEGTNKNLVKNTLVLIGPKDTSLSSVNDLTSNDVKHIAMGEPTSVPAGKYADEALTNMNLKDSVSEKLTFAKDVKEVLAWTISGNAEAGFVYKSDALSSNDAKIIETVPEDKHSPITYPVAVLKESKNPDASKEFEDFLFSDKCKSIFEKYGYEIA</sequence>
<evidence type="ECO:0000256" key="4">
    <source>
        <dbReference type="ARBA" id="ARBA00022729"/>
    </source>
</evidence>
<dbReference type="AlphaFoldDB" id="A0A0A6PXS2"/>
<dbReference type="GO" id="GO:0015689">
    <property type="term" value="P:molybdate ion transport"/>
    <property type="evidence" value="ECO:0007669"/>
    <property type="project" value="InterPro"/>
</dbReference>
<dbReference type="PANTHER" id="PTHR30632:SF0">
    <property type="entry name" value="SULFATE-BINDING PROTEIN"/>
    <property type="match status" value="1"/>
</dbReference>
<dbReference type="GO" id="GO:1901359">
    <property type="term" value="F:tungstate binding"/>
    <property type="evidence" value="ECO:0007669"/>
    <property type="project" value="UniProtKB-ARBA"/>
</dbReference>
<feature type="binding site" evidence="5">
    <location>
        <position position="208"/>
    </location>
    <ligand>
        <name>molybdate</name>
        <dbReference type="ChEBI" id="CHEBI:36264"/>
    </ligand>
</feature>
<dbReference type="FunFam" id="3.40.190.10:FF:000035">
    <property type="entry name" value="Molybdate ABC transporter substrate-binding protein"/>
    <property type="match status" value="1"/>
</dbReference>
<accession>A0A0A6PXS2</accession>
<dbReference type="Pfam" id="PF13531">
    <property type="entry name" value="SBP_bac_11"/>
    <property type="match status" value="1"/>
</dbReference>
<dbReference type="SUPFAM" id="SSF53850">
    <property type="entry name" value="Periplasmic binding protein-like II"/>
    <property type="match status" value="1"/>
</dbReference>
<dbReference type="RefSeq" id="WP_043664181.1">
    <property type="nucleotide sequence ID" value="NZ_JSEG01000010.1"/>
</dbReference>
<dbReference type="EMBL" id="LRDH01000113">
    <property type="protein sequence ID" value="PPV14080.1"/>
    <property type="molecule type" value="Genomic_DNA"/>
</dbReference>
<evidence type="ECO:0000256" key="5">
    <source>
        <dbReference type="PIRSR" id="PIRSR004846-1"/>
    </source>
</evidence>
<keyword evidence="3 5" id="KW-0479">Metal-binding</keyword>
<feature type="binding site" evidence="5">
    <location>
        <position position="190"/>
    </location>
    <ligand>
        <name>molybdate</name>
        <dbReference type="ChEBI" id="CHEBI:36264"/>
    </ligand>
</feature>
<dbReference type="PROSITE" id="PS51257">
    <property type="entry name" value="PROKAR_LIPOPROTEIN"/>
    <property type="match status" value="1"/>
</dbReference>
<evidence type="ECO:0000313" key="6">
    <source>
        <dbReference type="EMBL" id="PPV14080.1"/>
    </source>
</evidence>
<dbReference type="NCBIfam" id="TIGR01256">
    <property type="entry name" value="modA"/>
    <property type="match status" value="1"/>
</dbReference>
<dbReference type="InterPro" id="IPR041879">
    <property type="entry name" value="YvgL-like_PBP2"/>
</dbReference>
<evidence type="ECO:0000313" key="7">
    <source>
        <dbReference type="Proteomes" id="UP000238081"/>
    </source>
</evidence>
<dbReference type="Gene3D" id="3.40.190.10">
    <property type="entry name" value="Periplasmic binding protein-like II"/>
    <property type="match status" value="2"/>
</dbReference>
<dbReference type="PANTHER" id="PTHR30632">
    <property type="entry name" value="MOLYBDATE-BINDING PERIPLASMIC PROTEIN"/>
    <property type="match status" value="1"/>
</dbReference>
<feature type="binding site" evidence="5">
    <location>
        <position position="55"/>
    </location>
    <ligand>
        <name>molybdate</name>
        <dbReference type="ChEBI" id="CHEBI:36264"/>
    </ligand>
</feature>
<protein>
    <submittedName>
        <fullName evidence="6">Molybdate ABC transporter substrate-binding protein</fullName>
    </submittedName>
</protein>
<reference evidence="6 7" key="1">
    <citation type="submission" date="2016-01" db="EMBL/GenBank/DDBJ databases">
        <title>Characterization of the Clostridium difficile lineages that are prevalent in Hong Kong and China.</title>
        <authorList>
            <person name="Kwok J.S.-L."/>
            <person name="Lam W.-Y."/>
            <person name="Ip M."/>
            <person name="Chan T.-F."/>
            <person name="Hawkey P.M."/>
            <person name="Tsui S.K.-W."/>
        </authorList>
    </citation>
    <scope>NUCLEOTIDE SEQUENCE [LARGE SCALE GENOMIC DNA]</scope>
    <source>
        <strain evidence="6 7">300064</strain>
    </source>
</reference>
<keyword evidence="4" id="KW-0732">Signal</keyword>
<feature type="binding site" evidence="5">
    <location>
        <position position="83"/>
    </location>
    <ligand>
        <name>molybdate</name>
        <dbReference type="ChEBI" id="CHEBI:36264"/>
    </ligand>
</feature>
<keyword evidence="2 5" id="KW-0500">Molybdenum</keyword>
<gene>
    <name evidence="6" type="ORF">AWN73_15035</name>
</gene>
<proteinExistence type="inferred from homology"/>
<evidence type="ECO:0000256" key="3">
    <source>
        <dbReference type="ARBA" id="ARBA00022723"/>
    </source>
</evidence>